<organism evidence="2 3">
    <name type="scientific">Dictyocaulus viviparus</name>
    <name type="common">Bovine lungworm</name>
    <dbReference type="NCBI Taxonomy" id="29172"/>
    <lineage>
        <taxon>Eukaryota</taxon>
        <taxon>Metazoa</taxon>
        <taxon>Ecdysozoa</taxon>
        <taxon>Nematoda</taxon>
        <taxon>Chromadorea</taxon>
        <taxon>Rhabditida</taxon>
        <taxon>Rhabditina</taxon>
        <taxon>Rhabditomorpha</taxon>
        <taxon>Strongyloidea</taxon>
        <taxon>Metastrongylidae</taxon>
        <taxon>Dictyocaulus</taxon>
    </lineage>
</organism>
<sequence>MDSGRVYVKGIVTDVPCEFLLSADNKCRFVELSHISVLNDQYAEPEETVVTDVSDSGDIKDSPYVESEPEVVLRPNKQKEKKAAENFNLLNFSCALETSQTEEVGDENKSLIWTILKQIRPGMDLSKSTKYNQEYASETSFDDRYTCINVDAHGQSHLKCILIEL</sequence>
<evidence type="ECO:0000313" key="3">
    <source>
        <dbReference type="Proteomes" id="UP000053766"/>
    </source>
</evidence>
<accession>A0A0D8X985</accession>
<dbReference type="EMBL" id="KN716889">
    <property type="protein sequence ID" value="KJH41160.1"/>
    <property type="molecule type" value="Genomic_DNA"/>
</dbReference>
<dbReference type="STRING" id="29172.A0A0D8X985"/>
<gene>
    <name evidence="2" type="ORF">DICVIV_12869</name>
</gene>
<dbReference type="AlphaFoldDB" id="A0A0D8X985"/>
<reference evidence="3" key="2">
    <citation type="journal article" date="2016" name="Sci. Rep.">
        <title>Dictyocaulus viviparus genome, variome and transcriptome elucidate lungworm biology and support future intervention.</title>
        <authorList>
            <person name="McNulty S.N."/>
            <person name="Strube C."/>
            <person name="Rosa B.A."/>
            <person name="Martin J.C."/>
            <person name="Tyagi R."/>
            <person name="Choi Y.J."/>
            <person name="Wang Q."/>
            <person name="Hallsworth Pepin K."/>
            <person name="Zhang X."/>
            <person name="Ozersky P."/>
            <person name="Wilson R.K."/>
            <person name="Sternberg P.W."/>
            <person name="Gasser R.B."/>
            <person name="Mitreva M."/>
        </authorList>
    </citation>
    <scope>NUCLEOTIDE SEQUENCE [LARGE SCALE GENOMIC DNA]</scope>
    <source>
        <strain evidence="3">HannoverDv2000</strain>
    </source>
</reference>
<dbReference type="OrthoDB" id="10053431at2759"/>
<evidence type="ECO:0000256" key="1">
    <source>
        <dbReference type="SAM" id="MobiDB-lite"/>
    </source>
</evidence>
<name>A0A0D8X985_DICVI</name>
<keyword evidence="3" id="KW-1185">Reference proteome</keyword>
<feature type="region of interest" description="Disordered" evidence="1">
    <location>
        <begin position="50"/>
        <end position="73"/>
    </location>
</feature>
<protein>
    <submittedName>
        <fullName evidence="2">Uncharacterized protein</fullName>
    </submittedName>
</protein>
<proteinExistence type="predicted"/>
<reference evidence="2 3" key="1">
    <citation type="submission" date="2013-11" db="EMBL/GenBank/DDBJ databases">
        <title>Draft genome of the bovine lungworm Dictyocaulus viviparus.</title>
        <authorList>
            <person name="Mitreva M."/>
        </authorList>
    </citation>
    <scope>NUCLEOTIDE SEQUENCE [LARGE SCALE GENOMIC DNA]</scope>
    <source>
        <strain evidence="2 3">HannoverDv2000</strain>
    </source>
</reference>
<evidence type="ECO:0000313" key="2">
    <source>
        <dbReference type="EMBL" id="KJH41160.1"/>
    </source>
</evidence>
<dbReference type="Proteomes" id="UP000053766">
    <property type="component" value="Unassembled WGS sequence"/>
</dbReference>